<evidence type="ECO:0000313" key="2">
    <source>
        <dbReference type="EMBL" id="KAJ8025890.1"/>
    </source>
</evidence>
<dbReference type="AlphaFoldDB" id="A0A9Q0YQZ2"/>
<sequence>MTNDAPHCYSSPIQPRKPTQSPSPSMVTRVHQIPRAVPQQSLDSNRRLTFPVLNRIPFQLSLKLFPLSRSPFVEANYPQIVTSRRSCTLTPMR</sequence>
<accession>A0A9Q0YQZ2</accession>
<comment type="caution">
    <text evidence="2">The sequence shown here is derived from an EMBL/GenBank/DDBJ whole genome shotgun (WGS) entry which is preliminary data.</text>
</comment>
<dbReference type="EMBL" id="JAIZAY010000017">
    <property type="protein sequence ID" value="KAJ8025890.1"/>
    <property type="molecule type" value="Genomic_DNA"/>
</dbReference>
<proteinExistence type="predicted"/>
<gene>
    <name evidence="2" type="ORF">HOLleu_33588</name>
</gene>
<name>A0A9Q0YQZ2_HOLLE</name>
<feature type="region of interest" description="Disordered" evidence="1">
    <location>
        <begin position="1"/>
        <end position="29"/>
    </location>
</feature>
<evidence type="ECO:0000256" key="1">
    <source>
        <dbReference type="SAM" id="MobiDB-lite"/>
    </source>
</evidence>
<protein>
    <submittedName>
        <fullName evidence="2">Uncharacterized protein</fullName>
    </submittedName>
</protein>
<keyword evidence="3" id="KW-1185">Reference proteome</keyword>
<evidence type="ECO:0000313" key="3">
    <source>
        <dbReference type="Proteomes" id="UP001152320"/>
    </source>
</evidence>
<feature type="compositionally biased region" description="Polar residues" evidence="1">
    <location>
        <begin position="11"/>
        <end position="26"/>
    </location>
</feature>
<reference evidence="2" key="1">
    <citation type="submission" date="2021-10" db="EMBL/GenBank/DDBJ databases">
        <title>Tropical sea cucumber genome reveals ecological adaptation and Cuvierian tubules defense mechanism.</title>
        <authorList>
            <person name="Chen T."/>
        </authorList>
    </citation>
    <scope>NUCLEOTIDE SEQUENCE</scope>
    <source>
        <strain evidence="2">Nanhai2018</strain>
        <tissue evidence="2">Muscle</tissue>
    </source>
</reference>
<dbReference type="Proteomes" id="UP001152320">
    <property type="component" value="Chromosome 17"/>
</dbReference>
<organism evidence="2 3">
    <name type="scientific">Holothuria leucospilota</name>
    <name type="common">Black long sea cucumber</name>
    <name type="synonym">Mertensiothuria leucospilota</name>
    <dbReference type="NCBI Taxonomy" id="206669"/>
    <lineage>
        <taxon>Eukaryota</taxon>
        <taxon>Metazoa</taxon>
        <taxon>Echinodermata</taxon>
        <taxon>Eleutherozoa</taxon>
        <taxon>Echinozoa</taxon>
        <taxon>Holothuroidea</taxon>
        <taxon>Aspidochirotacea</taxon>
        <taxon>Aspidochirotida</taxon>
        <taxon>Holothuriidae</taxon>
        <taxon>Holothuria</taxon>
    </lineage>
</organism>